<evidence type="ECO:0000313" key="2">
    <source>
        <dbReference type="EMBL" id="GLD63473.1"/>
    </source>
</evidence>
<proteinExistence type="predicted"/>
<name>A0AAD3N099_LATJO</name>
<sequence length="214" mass="24090">MAAVAELLFLLFALLSNIHAEEIIVRKEADSYTFRTPRKVDLCLISRFVSEEKLVLWNTSDLRPENSTVPEELKRRLSVHSRANVSFYTINNLNHSDSGLYQEQCWTEGKLTHETNMNITICRVVDVAKSATAESLGITVNLPCGRPADSLTVQWFKHQTNTWTRIFGDRTTSEMDDEKGRFQVVKNTSELRISGVTETDFGCGGDGCVAVPCR</sequence>
<organism evidence="2 3">
    <name type="scientific">Lates japonicus</name>
    <name type="common">Japanese lates</name>
    <dbReference type="NCBI Taxonomy" id="270547"/>
    <lineage>
        <taxon>Eukaryota</taxon>
        <taxon>Metazoa</taxon>
        <taxon>Chordata</taxon>
        <taxon>Craniata</taxon>
        <taxon>Vertebrata</taxon>
        <taxon>Euteleostomi</taxon>
        <taxon>Actinopterygii</taxon>
        <taxon>Neopterygii</taxon>
        <taxon>Teleostei</taxon>
        <taxon>Neoteleostei</taxon>
        <taxon>Acanthomorphata</taxon>
        <taxon>Carangaria</taxon>
        <taxon>Carangaria incertae sedis</taxon>
        <taxon>Centropomidae</taxon>
        <taxon>Lates</taxon>
    </lineage>
</organism>
<dbReference type="InterPro" id="IPR036179">
    <property type="entry name" value="Ig-like_dom_sf"/>
</dbReference>
<comment type="caution">
    <text evidence="2">The sequence shown here is derived from an EMBL/GenBank/DDBJ whole genome shotgun (WGS) entry which is preliminary data.</text>
</comment>
<gene>
    <name evidence="2" type="ORF">AKAME5_002921400</name>
</gene>
<keyword evidence="1" id="KW-0732">Signal</keyword>
<dbReference type="Proteomes" id="UP001279410">
    <property type="component" value="Unassembled WGS sequence"/>
</dbReference>
<feature type="signal peptide" evidence="1">
    <location>
        <begin position="1"/>
        <end position="20"/>
    </location>
</feature>
<dbReference type="Gene3D" id="2.60.40.10">
    <property type="entry name" value="Immunoglobulins"/>
    <property type="match status" value="1"/>
</dbReference>
<feature type="chain" id="PRO_5041950206" description="Ig-like domain-containing protein" evidence="1">
    <location>
        <begin position="21"/>
        <end position="214"/>
    </location>
</feature>
<keyword evidence="3" id="KW-1185">Reference proteome</keyword>
<reference evidence="2" key="1">
    <citation type="submission" date="2022-08" db="EMBL/GenBank/DDBJ databases">
        <title>Genome sequencing of akame (Lates japonicus).</title>
        <authorList>
            <person name="Hashiguchi Y."/>
            <person name="Takahashi H."/>
        </authorList>
    </citation>
    <scope>NUCLEOTIDE SEQUENCE</scope>
    <source>
        <strain evidence="2">Kochi</strain>
    </source>
</reference>
<protein>
    <recommendedName>
        <fullName evidence="4">Ig-like domain-containing protein</fullName>
    </recommendedName>
</protein>
<dbReference type="SUPFAM" id="SSF48726">
    <property type="entry name" value="Immunoglobulin"/>
    <property type="match status" value="1"/>
</dbReference>
<dbReference type="AlphaFoldDB" id="A0AAD3N099"/>
<evidence type="ECO:0000256" key="1">
    <source>
        <dbReference type="SAM" id="SignalP"/>
    </source>
</evidence>
<dbReference type="InterPro" id="IPR013783">
    <property type="entry name" value="Ig-like_fold"/>
</dbReference>
<accession>A0AAD3N099</accession>
<evidence type="ECO:0008006" key="4">
    <source>
        <dbReference type="Google" id="ProtNLM"/>
    </source>
</evidence>
<dbReference type="EMBL" id="BRZM01005394">
    <property type="protein sequence ID" value="GLD63473.1"/>
    <property type="molecule type" value="Genomic_DNA"/>
</dbReference>
<evidence type="ECO:0000313" key="3">
    <source>
        <dbReference type="Proteomes" id="UP001279410"/>
    </source>
</evidence>